<dbReference type="PANTHER" id="PTHR11306:SF68">
    <property type="entry name" value="NPC INTRACELLULAR CHOLESTEROL TRANSPORTER 2"/>
    <property type="match status" value="1"/>
</dbReference>
<accession>A0A8W8M0S8</accession>
<feature type="chain" id="PRO_5036473138" description="MD-2-related lipid-recognition domain-containing protein" evidence="6">
    <location>
        <begin position="18"/>
        <end position="144"/>
    </location>
</feature>
<comment type="similarity">
    <text evidence="2">Belongs to the NPC2 family.</text>
</comment>
<sequence>MIRTAILSVIALASVNAVSVKYSTCRSHGVHGTLTTVDVEPCPAEPCALPHGKNITLRATFTPSVDSNTFKSSVHGIILGLPVPYGVPHGSLSGPIVSGQEVTYTNTLYVSPAYPKIRLNVEWEVLDDHHRDLFCFIIPVHITS</sequence>
<dbReference type="InterPro" id="IPR003172">
    <property type="entry name" value="ML_dom"/>
</dbReference>
<dbReference type="GO" id="GO:0005576">
    <property type="term" value="C:extracellular region"/>
    <property type="evidence" value="ECO:0007669"/>
    <property type="project" value="UniProtKB-SubCell"/>
</dbReference>
<evidence type="ECO:0000256" key="1">
    <source>
        <dbReference type="ARBA" id="ARBA00004613"/>
    </source>
</evidence>
<dbReference type="InterPro" id="IPR014756">
    <property type="entry name" value="Ig_E-set"/>
</dbReference>
<keyword evidence="9" id="KW-1185">Reference proteome</keyword>
<dbReference type="Gene3D" id="2.60.40.770">
    <property type="match status" value="1"/>
</dbReference>
<dbReference type="InterPro" id="IPR039670">
    <property type="entry name" value="NPC2-like"/>
</dbReference>
<dbReference type="EnsemblMetazoa" id="G30481.3">
    <property type="protein sequence ID" value="G30481.3:cds"/>
    <property type="gene ID" value="G30481"/>
</dbReference>
<evidence type="ECO:0000256" key="5">
    <source>
        <dbReference type="ARBA" id="ARBA00023157"/>
    </source>
</evidence>
<keyword evidence="3" id="KW-0964">Secreted</keyword>
<comment type="subcellular location">
    <subcellularLocation>
        <location evidence="1">Secreted</location>
    </subcellularLocation>
</comment>
<dbReference type="FunFam" id="2.60.40.770:FF:000001">
    <property type="entry name" value="NPC intracellular cholesterol transporter 2"/>
    <property type="match status" value="1"/>
</dbReference>
<dbReference type="Pfam" id="PF02221">
    <property type="entry name" value="E1_DerP2_DerF2"/>
    <property type="match status" value="1"/>
</dbReference>
<evidence type="ECO:0000256" key="4">
    <source>
        <dbReference type="ARBA" id="ARBA00022729"/>
    </source>
</evidence>
<evidence type="ECO:0000256" key="6">
    <source>
        <dbReference type="SAM" id="SignalP"/>
    </source>
</evidence>
<evidence type="ECO:0000256" key="3">
    <source>
        <dbReference type="ARBA" id="ARBA00022525"/>
    </source>
</evidence>
<reference evidence="8" key="1">
    <citation type="submission" date="2022-08" db="UniProtKB">
        <authorList>
            <consortium name="EnsemblMetazoa"/>
        </authorList>
    </citation>
    <scope>IDENTIFICATION</scope>
    <source>
        <strain evidence="8">05x7-T-G4-1.051#20</strain>
    </source>
</reference>
<dbReference type="SUPFAM" id="SSF81296">
    <property type="entry name" value="E set domains"/>
    <property type="match status" value="1"/>
</dbReference>
<evidence type="ECO:0000256" key="2">
    <source>
        <dbReference type="ARBA" id="ARBA00006370"/>
    </source>
</evidence>
<feature type="signal peptide" evidence="6">
    <location>
        <begin position="1"/>
        <end position="17"/>
    </location>
</feature>
<dbReference type="InterPro" id="IPR033916">
    <property type="entry name" value="ML_Npc2-like"/>
</dbReference>
<feature type="domain" description="MD-2-related lipid-recognition" evidence="7">
    <location>
        <begin position="22"/>
        <end position="140"/>
    </location>
</feature>
<protein>
    <recommendedName>
        <fullName evidence="7">MD-2-related lipid-recognition domain-containing protein</fullName>
    </recommendedName>
</protein>
<dbReference type="GO" id="GO:0032367">
    <property type="term" value="P:intracellular cholesterol transport"/>
    <property type="evidence" value="ECO:0007669"/>
    <property type="project" value="InterPro"/>
</dbReference>
<evidence type="ECO:0000313" key="9">
    <source>
        <dbReference type="Proteomes" id="UP000005408"/>
    </source>
</evidence>
<dbReference type="CDD" id="cd00916">
    <property type="entry name" value="Npc2_like"/>
    <property type="match status" value="1"/>
</dbReference>
<evidence type="ECO:0000259" key="7">
    <source>
        <dbReference type="SMART" id="SM00737"/>
    </source>
</evidence>
<proteinExistence type="inferred from homology"/>
<dbReference type="Proteomes" id="UP000005408">
    <property type="component" value="Unassembled WGS sequence"/>
</dbReference>
<dbReference type="PANTHER" id="PTHR11306">
    <property type="entry name" value="NIEMANN PICK TYPE C2 PROTEIN NPC2-RELATED"/>
    <property type="match status" value="1"/>
</dbReference>
<dbReference type="GO" id="GO:0032934">
    <property type="term" value="F:sterol binding"/>
    <property type="evidence" value="ECO:0007669"/>
    <property type="project" value="InterPro"/>
</dbReference>
<dbReference type="AlphaFoldDB" id="A0A8W8M0S8"/>
<name>A0A8W8M0S8_MAGGI</name>
<evidence type="ECO:0000313" key="8">
    <source>
        <dbReference type="EnsemblMetazoa" id="G30481.3:cds"/>
    </source>
</evidence>
<dbReference type="SMART" id="SM00737">
    <property type="entry name" value="ML"/>
    <property type="match status" value="1"/>
</dbReference>
<keyword evidence="5" id="KW-1015">Disulfide bond</keyword>
<organism evidence="8 9">
    <name type="scientific">Magallana gigas</name>
    <name type="common">Pacific oyster</name>
    <name type="synonym">Crassostrea gigas</name>
    <dbReference type="NCBI Taxonomy" id="29159"/>
    <lineage>
        <taxon>Eukaryota</taxon>
        <taxon>Metazoa</taxon>
        <taxon>Spiralia</taxon>
        <taxon>Lophotrochozoa</taxon>
        <taxon>Mollusca</taxon>
        <taxon>Bivalvia</taxon>
        <taxon>Autobranchia</taxon>
        <taxon>Pteriomorphia</taxon>
        <taxon>Ostreida</taxon>
        <taxon>Ostreoidea</taxon>
        <taxon>Ostreidae</taxon>
        <taxon>Magallana</taxon>
    </lineage>
</organism>
<keyword evidence="4 6" id="KW-0732">Signal</keyword>